<dbReference type="Pfam" id="PF13154">
    <property type="entry name" value="DUF3991"/>
    <property type="match status" value="1"/>
</dbReference>
<name>A0A1L7AND4_9PROT</name>
<dbReference type="RefSeq" id="WP_075800984.1">
    <property type="nucleotide sequence ID" value="NZ_CP015585.1"/>
</dbReference>
<dbReference type="KEGG" id="rgi:RGI145_23435"/>
<feature type="domain" description="DUF3991" evidence="1">
    <location>
        <begin position="134"/>
        <end position="199"/>
    </location>
</feature>
<evidence type="ECO:0000259" key="1">
    <source>
        <dbReference type="Pfam" id="PF13154"/>
    </source>
</evidence>
<keyword evidence="2" id="KW-0614">Plasmid</keyword>
<organism evidence="2 3">
    <name type="scientific">Roseomonas gilardii</name>
    <dbReference type="NCBI Taxonomy" id="257708"/>
    <lineage>
        <taxon>Bacteria</taxon>
        <taxon>Pseudomonadati</taxon>
        <taxon>Pseudomonadota</taxon>
        <taxon>Alphaproteobacteria</taxon>
        <taxon>Acetobacterales</taxon>
        <taxon>Roseomonadaceae</taxon>
        <taxon>Roseomonas</taxon>
    </lineage>
</organism>
<dbReference type="Gene3D" id="3.40.1360.10">
    <property type="match status" value="1"/>
</dbReference>
<gene>
    <name evidence="2" type="ORF">RGI145_23435</name>
</gene>
<evidence type="ECO:0000313" key="3">
    <source>
        <dbReference type="Proteomes" id="UP000185494"/>
    </source>
</evidence>
<dbReference type="EMBL" id="CP015585">
    <property type="protein sequence ID" value="APT60285.1"/>
    <property type="molecule type" value="Genomic_DNA"/>
</dbReference>
<evidence type="ECO:0000313" key="2">
    <source>
        <dbReference type="EMBL" id="APT60285.1"/>
    </source>
</evidence>
<dbReference type="AlphaFoldDB" id="A0A1L7AND4"/>
<sequence>MNDQDEELQQLREGVNCAALLERLPPPWKLDKAESTRDCLKYRRGKGEIIIVNHGGRGWWDAGGTAKGDVFGLVRHLRPELNFGHVRKLLREMVGLSPSFPEHERVRPGVEGSRPAAERWASAKPLRPGSRAWRYLADARRLPAGVLRAAEADGAIREGAYGTAWFAHRDETGTLTGFDMRGPDFRGFAKGGEKTLFRLPGWIRPRDVLPHRLAVAEAPIDALSLAAVERLRRDTLYVATSGGMGPGTVHALDLLLAAMAALPDASLAIATDNDPPGERYAALLAERAAAAGVRSERCLPPHGLNDWNDSLTRGRGA</sequence>
<geneLocation type="plasmid" evidence="2 3">
    <name>1</name>
</geneLocation>
<dbReference type="InterPro" id="IPR025054">
    <property type="entry name" value="DUF3991"/>
</dbReference>
<proteinExistence type="predicted"/>
<protein>
    <recommendedName>
        <fullName evidence="1">DUF3991 domain-containing protein</fullName>
    </recommendedName>
</protein>
<reference evidence="2 3" key="1">
    <citation type="submission" date="2016-05" db="EMBL/GenBank/DDBJ databases">
        <title>Complete Genome and Methylome Analysis of Psychrotrophic Bacterial Isolates from Antarctic Lake Untersee.</title>
        <authorList>
            <person name="Fomenkov A."/>
            <person name="Akimov V.N."/>
            <person name="Vasilyeva L.V."/>
            <person name="Andersen D."/>
            <person name="Vincze T."/>
            <person name="Roberts R.J."/>
        </authorList>
    </citation>
    <scope>NUCLEOTIDE SEQUENCE [LARGE SCALE GENOMIC DNA]</scope>
    <source>
        <strain evidence="2 3">U14-5</strain>
        <plasmid evidence="3">Plasmid 1</plasmid>
    </source>
</reference>
<accession>A0A1L7AND4</accession>
<dbReference type="Proteomes" id="UP000185494">
    <property type="component" value="Chromosome 1"/>
</dbReference>
<dbReference type="Pfam" id="PF13155">
    <property type="entry name" value="Toprim_2"/>
    <property type="match status" value="1"/>
</dbReference>